<accession>A0A8S3CZT1</accession>
<feature type="non-terminal residue" evidence="1">
    <location>
        <position position="1"/>
    </location>
</feature>
<protein>
    <submittedName>
        <fullName evidence="1">Uncharacterized protein</fullName>
    </submittedName>
</protein>
<evidence type="ECO:0000313" key="1">
    <source>
        <dbReference type="EMBL" id="CAF4934893.1"/>
    </source>
</evidence>
<dbReference type="Proteomes" id="UP000681720">
    <property type="component" value="Unassembled WGS sequence"/>
</dbReference>
<dbReference type="EMBL" id="CAJOBJ010185637">
    <property type="protein sequence ID" value="CAF4934893.1"/>
    <property type="molecule type" value="Genomic_DNA"/>
</dbReference>
<sequence>MTGWWDISLNMTEQADSEQIIEQRGGVELIRCVPATDEEREK</sequence>
<name>A0A8S3CZT1_9BILA</name>
<organism evidence="1 2">
    <name type="scientific">Rotaria magnacalcarata</name>
    <dbReference type="NCBI Taxonomy" id="392030"/>
    <lineage>
        <taxon>Eukaryota</taxon>
        <taxon>Metazoa</taxon>
        <taxon>Spiralia</taxon>
        <taxon>Gnathifera</taxon>
        <taxon>Rotifera</taxon>
        <taxon>Eurotatoria</taxon>
        <taxon>Bdelloidea</taxon>
        <taxon>Philodinida</taxon>
        <taxon>Philodinidae</taxon>
        <taxon>Rotaria</taxon>
    </lineage>
</organism>
<reference evidence="1" key="1">
    <citation type="submission" date="2021-02" db="EMBL/GenBank/DDBJ databases">
        <authorList>
            <person name="Nowell W R."/>
        </authorList>
    </citation>
    <scope>NUCLEOTIDE SEQUENCE</scope>
</reference>
<proteinExistence type="predicted"/>
<comment type="caution">
    <text evidence="1">The sequence shown here is derived from an EMBL/GenBank/DDBJ whole genome shotgun (WGS) entry which is preliminary data.</text>
</comment>
<evidence type="ECO:0000313" key="2">
    <source>
        <dbReference type="Proteomes" id="UP000681720"/>
    </source>
</evidence>
<gene>
    <name evidence="1" type="ORF">GIL414_LOCUS53503</name>
</gene>
<dbReference type="AlphaFoldDB" id="A0A8S3CZT1"/>